<dbReference type="AlphaFoldDB" id="A0A8S3TH89"/>
<dbReference type="EMBL" id="CAJPWZ010002116">
    <property type="protein sequence ID" value="CAG2230916.1"/>
    <property type="molecule type" value="Genomic_DNA"/>
</dbReference>
<keyword evidence="1" id="KW-0472">Membrane</keyword>
<proteinExistence type="predicted"/>
<feature type="transmembrane region" description="Helical" evidence="1">
    <location>
        <begin position="246"/>
        <end position="267"/>
    </location>
</feature>
<feature type="transmembrane region" description="Helical" evidence="1">
    <location>
        <begin position="175"/>
        <end position="196"/>
    </location>
</feature>
<dbReference type="PANTHER" id="PTHR28658:SF1">
    <property type="entry name" value="MAJOR FACILITATOR SUPERFAMILY DOMAIN CONTAINING 13B"/>
    <property type="match status" value="1"/>
</dbReference>
<keyword evidence="1" id="KW-0812">Transmembrane</keyword>
<comment type="caution">
    <text evidence="2">The sequence shown here is derived from an EMBL/GenBank/DDBJ whole genome shotgun (WGS) entry which is preliminary data.</text>
</comment>
<evidence type="ECO:0000256" key="1">
    <source>
        <dbReference type="SAM" id="Phobius"/>
    </source>
</evidence>
<feature type="transmembrane region" description="Helical" evidence="1">
    <location>
        <begin position="341"/>
        <end position="362"/>
    </location>
</feature>
<feature type="transmembrane region" description="Helical" evidence="1">
    <location>
        <begin position="319"/>
        <end position="335"/>
    </location>
</feature>
<gene>
    <name evidence="2" type="ORF">MEDL_43728</name>
</gene>
<feature type="transmembrane region" description="Helical" evidence="1">
    <location>
        <begin position="427"/>
        <end position="450"/>
    </location>
</feature>
<dbReference type="Gene3D" id="1.20.1250.20">
    <property type="entry name" value="MFS general substrate transporter like domains"/>
    <property type="match status" value="1"/>
</dbReference>
<protein>
    <submittedName>
        <fullName evidence="2">Uncharacterized protein</fullName>
    </submittedName>
</protein>
<feature type="transmembrane region" description="Helical" evidence="1">
    <location>
        <begin position="81"/>
        <end position="99"/>
    </location>
</feature>
<dbReference type="SUPFAM" id="SSF103473">
    <property type="entry name" value="MFS general substrate transporter"/>
    <property type="match status" value="1"/>
</dbReference>
<keyword evidence="1" id="KW-1133">Transmembrane helix</keyword>
<dbReference type="Pfam" id="PF13347">
    <property type="entry name" value="MFS_2"/>
    <property type="match status" value="1"/>
</dbReference>
<name>A0A8S3TH89_MYTED</name>
<feature type="transmembrane region" description="Helical" evidence="1">
    <location>
        <begin position="42"/>
        <end position="61"/>
    </location>
</feature>
<evidence type="ECO:0000313" key="3">
    <source>
        <dbReference type="Proteomes" id="UP000683360"/>
    </source>
</evidence>
<feature type="transmembrane region" description="Helical" evidence="1">
    <location>
        <begin position="111"/>
        <end position="133"/>
    </location>
</feature>
<dbReference type="PANTHER" id="PTHR28658">
    <property type="entry name" value="TRANSMEMBRANE PROTEIN 180"/>
    <property type="match status" value="1"/>
</dbReference>
<evidence type="ECO:0000313" key="2">
    <source>
        <dbReference type="EMBL" id="CAG2230916.1"/>
    </source>
</evidence>
<dbReference type="InterPro" id="IPR040035">
    <property type="entry name" value="TMEM180"/>
</dbReference>
<organism evidence="2 3">
    <name type="scientific">Mytilus edulis</name>
    <name type="common">Blue mussel</name>
    <dbReference type="NCBI Taxonomy" id="6550"/>
    <lineage>
        <taxon>Eukaryota</taxon>
        <taxon>Metazoa</taxon>
        <taxon>Spiralia</taxon>
        <taxon>Lophotrochozoa</taxon>
        <taxon>Mollusca</taxon>
        <taxon>Bivalvia</taxon>
        <taxon>Autobranchia</taxon>
        <taxon>Pteriomorphia</taxon>
        <taxon>Mytilida</taxon>
        <taxon>Mytiloidea</taxon>
        <taxon>Mytilidae</taxon>
        <taxon>Mytilinae</taxon>
        <taxon>Mytilus</taxon>
    </lineage>
</organism>
<feature type="transmembrane region" description="Helical" evidence="1">
    <location>
        <begin position="145"/>
        <end position="163"/>
    </location>
</feature>
<feature type="transmembrane region" description="Helical" evidence="1">
    <location>
        <begin position="383"/>
        <end position="407"/>
    </location>
</feature>
<sequence>MTVNKHRLIAYCASGIAFRMVSTAYSFYYVKVFMNLYHIEAYWFQMAQLVYLTWNVINDPLFGYILDSKRLRITKTRRESILYCGPILVTTFIIPWLPWGDNSWVVGLHLIVSLVSWDTVCTFMSLTMSALFVELSDKTEDRILLTKYYHTACILGTPTVLLLEFTSDSLSNFKTFQITTLLIAVCSGLLFLYAGINISSPYDPNTIKRTNSDIHVDQGNEISENISEGNESYCTQVCQYLSDANFIAFAVTFFFHVFHKYFVNNFIAIVCDHLIPDDVFPKDARKIFYGGIPLISAICVVFGASFATRYSYYKVVQSVYGSMVLAGFIMLYIGQEHTWCLIIFLMLDSCAISVVYAFFGMAQADLADINKTKYKRERPLSSMVFGTSSLIGRPAISLSPMFVAAILDIYGYSQLKGTESSLELKHAMFMLVCCYPIIIGSIQFVSWSFFKIPCKSENTILIET</sequence>
<reference evidence="2" key="1">
    <citation type="submission" date="2021-03" db="EMBL/GenBank/DDBJ databases">
        <authorList>
            <person name="Bekaert M."/>
        </authorList>
    </citation>
    <scope>NUCLEOTIDE SEQUENCE</scope>
</reference>
<dbReference type="Proteomes" id="UP000683360">
    <property type="component" value="Unassembled WGS sequence"/>
</dbReference>
<dbReference type="OrthoDB" id="62987at2759"/>
<feature type="transmembrane region" description="Helical" evidence="1">
    <location>
        <begin position="287"/>
        <end position="307"/>
    </location>
</feature>
<dbReference type="InterPro" id="IPR036259">
    <property type="entry name" value="MFS_trans_sf"/>
</dbReference>
<accession>A0A8S3TH89</accession>
<keyword evidence="3" id="KW-1185">Reference proteome</keyword>